<gene>
    <name evidence="11" type="primary">LOC100901391</name>
</gene>
<evidence type="ECO:0000313" key="10">
    <source>
        <dbReference type="Proteomes" id="UP000694867"/>
    </source>
</evidence>
<comment type="similarity">
    <text evidence="7">Belongs to the phosphatidylethanolamine-binding protein family. Mitochondrion-specific ribosomal protein mL38 subfamily.</text>
</comment>
<name>A0AAJ6QQP8_9ACAR</name>
<evidence type="ECO:0000256" key="9">
    <source>
        <dbReference type="ARBA" id="ARBA00041206"/>
    </source>
</evidence>
<evidence type="ECO:0000256" key="2">
    <source>
        <dbReference type="ARBA" id="ARBA00022946"/>
    </source>
</evidence>
<dbReference type="FunFam" id="3.90.280.10:FF:000002">
    <property type="entry name" value="39S ribosomal protein L38, mitochondrial"/>
    <property type="match status" value="1"/>
</dbReference>
<dbReference type="GeneID" id="100901391"/>
<evidence type="ECO:0000256" key="5">
    <source>
        <dbReference type="ARBA" id="ARBA00023128"/>
    </source>
</evidence>
<dbReference type="InterPro" id="IPR036610">
    <property type="entry name" value="PEBP-like_sf"/>
</dbReference>
<comment type="subcellular location">
    <subcellularLocation>
        <location evidence="1">Mitochondrion</location>
    </subcellularLocation>
</comment>
<evidence type="ECO:0000256" key="8">
    <source>
        <dbReference type="ARBA" id="ARBA00039444"/>
    </source>
</evidence>
<dbReference type="AlphaFoldDB" id="A0AAJ6QQP8"/>
<keyword evidence="5" id="KW-0496">Mitochondrion</keyword>
<dbReference type="PANTHER" id="PTHR11362">
    <property type="entry name" value="PHOSPHATIDYLETHANOLAMINE-BINDING PROTEIN"/>
    <property type="match status" value="1"/>
</dbReference>
<evidence type="ECO:0000256" key="7">
    <source>
        <dbReference type="ARBA" id="ARBA00038016"/>
    </source>
</evidence>
<evidence type="ECO:0000256" key="4">
    <source>
        <dbReference type="ARBA" id="ARBA00023054"/>
    </source>
</evidence>
<sequence>MLRCVQTKIPAFTRGLRGALPEVAKTLDERLAALHETDSEVDARVNIGYSKSLGRKQREALEKERRAELKTIQRNNKLRDLCSTGDFKIDLDLVKTSWRETDFGQHVLLSADHYNIVRDLFDFGYFLPAVHLKVDFPLSNDECSPVHYGNIISCADSASVPDVTYPADPGHLFTLVMTSLDSHLESTESEYLHWMVGNIPGNDISKGTTLCEYMRPFVPKGSGYHRFAFLLFRQEKEIEFSKHRETIKGTCLRKRTFRTIDFYRGLEDEITPCGLSFFQSDWDDCLVDFFHNELGIKIPVFEHVPLEPVEEKFKKYPENESFNEYIDKFRDPKEIAEDIYCRRLKKLDPFKEEVPETKYPHAHPMSLKLASWIRAEQTQERERVGKFKHMKRFSLHPEGYKQPYKKVRVKVYDL</sequence>
<dbReference type="PANTHER" id="PTHR11362:SF133">
    <property type="entry name" value="LARGE RIBOSOMAL SUBUNIT PROTEIN ML38"/>
    <property type="match status" value="1"/>
</dbReference>
<dbReference type="GO" id="GO:0005762">
    <property type="term" value="C:mitochondrial large ribosomal subunit"/>
    <property type="evidence" value="ECO:0007669"/>
    <property type="project" value="TreeGrafter"/>
</dbReference>
<accession>A0AAJ6QQP8</accession>
<dbReference type="KEGG" id="goe:100901391"/>
<dbReference type="CTD" id="64978"/>
<keyword evidence="2" id="KW-0809">Transit peptide</keyword>
<proteinExistence type="inferred from homology"/>
<dbReference type="CDD" id="cd00866">
    <property type="entry name" value="PEBP_euk"/>
    <property type="match status" value="1"/>
</dbReference>
<organism evidence="10 11">
    <name type="scientific">Galendromus occidentalis</name>
    <name type="common">western predatory mite</name>
    <dbReference type="NCBI Taxonomy" id="34638"/>
    <lineage>
        <taxon>Eukaryota</taxon>
        <taxon>Metazoa</taxon>
        <taxon>Ecdysozoa</taxon>
        <taxon>Arthropoda</taxon>
        <taxon>Chelicerata</taxon>
        <taxon>Arachnida</taxon>
        <taxon>Acari</taxon>
        <taxon>Parasitiformes</taxon>
        <taxon>Mesostigmata</taxon>
        <taxon>Gamasina</taxon>
        <taxon>Phytoseioidea</taxon>
        <taxon>Phytoseiidae</taxon>
        <taxon>Typhlodrominae</taxon>
        <taxon>Galendromus</taxon>
    </lineage>
</organism>
<dbReference type="Proteomes" id="UP000694867">
    <property type="component" value="Unplaced"/>
</dbReference>
<reference evidence="11" key="1">
    <citation type="submission" date="2025-08" db="UniProtKB">
        <authorList>
            <consortium name="RefSeq"/>
        </authorList>
    </citation>
    <scope>IDENTIFICATION</scope>
</reference>
<dbReference type="Pfam" id="PF01161">
    <property type="entry name" value="PBP"/>
    <property type="match status" value="1"/>
</dbReference>
<keyword evidence="6" id="KW-0687">Ribonucleoprotein</keyword>
<keyword evidence="10" id="KW-1185">Reference proteome</keyword>
<evidence type="ECO:0000256" key="3">
    <source>
        <dbReference type="ARBA" id="ARBA00022980"/>
    </source>
</evidence>
<protein>
    <recommendedName>
        <fullName evidence="8">Large ribosomal subunit protein mL38</fullName>
    </recommendedName>
    <alternativeName>
        <fullName evidence="9">39S ribosomal protein L38, mitochondrial</fullName>
    </alternativeName>
</protein>
<evidence type="ECO:0000313" key="11">
    <source>
        <dbReference type="RefSeq" id="XP_003740758.1"/>
    </source>
</evidence>
<dbReference type="GO" id="GO:0005743">
    <property type="term" value="C:mitochondrial inner membrane"/>
    <property type="evidence" value="ECO:0007669"/>
    <property type="project" value="UniProtKB-ARBA"/>
</dbReference>
<keyword evidence="4" id="KW-0175">Coiled coil</keyword>
<evidence type="ECO:0000256" key="6">
    <source>
        <dbReference type="ARBA" id="ARBA00023274"/>
    </source>
</evidence>
<dbReference type="SUPFAM" id="SSF49777">
    <property type="entry name" value="PEBP-like"/>
    <property type="match status" value="1"/>
</dbReference>
<dbReference type="Gene3D" id="3.90.280.10">
    <property type="entry name" value="PEBP-like"/>
    <property type="match status" value="1"/>
</dbReference>
<evidence type="ECO:0000256" key="1">
    <source>
        <dbReference type="ARBA" id="ARBA00004173"/>
    </source>
</evidence>
<dbReference type="RefSeq" id="XP_003740758.1">
    <property type="nucleotide sequence ID" value="XM_003740710.2"/>
</dbReference>
<dbReference type="InterPro" id="IPR035810">
    <property type="entry name" value="PEBP_euk"/>
</dbReference>
<keyword evidence="3 11" id="KW-0689">Ribosomal protein</keyword>
<dbReference type="InterPro" id="IPR008914">
    <property type="entry name" value="PEBP"/>
</dbReference>